<dbReference type="SUPFAM" id="SSF55874">
    <property type="entry name" value="ATPase domain of HSP90 chaperone/DNA topoisomerase II/histidine kinase"/>
    <property type="match status" value="1"/>
</dbReference>
<feature type="domain" description="Histidine kinase/HSP90-like ATPase" evidence="2">
    <location>
        <begin position="5"/>
        <end position="124"/>
    </location>
</feature>
<dbReference type="InterPro" id="IPR036890">
    <property type="entry name" value="HATPase_C_sf"/>
</dbReference>
<evidence type="ECO:0000256" key="1">
    <source>
        <dbReference type="ARBA" id="ARBA00022527"/>
    </source>
</evidence>
<protein>
    <submittedName>
        <fullName evidence="3">Serine/threonine-protein kinase RsbW</fullName>
    </submittedName>
</protein>
<gene>
    <name evidence="3" type="ORF">DFO77_11678</name>
</gene>
<name>A0A368UYZ1_9BACT</name>
<dbReference type="PANTHER" id="PTHR35526:SF3">
    <property type="entry name" value="ANTI-SIGMA-F FACTOR RSBW"/>
    <property type="match status" value="1"/>
</dbReference>
<dbReference type="GO" id="GO:0004674">
    <property type="term" value="F:protein serine/threonine kinase activity"/>
    <property type="evidence" value="ECO:0007669"/>
    <property type="project" value="UniProtKB-KW"/>
</dbReference>
<keyword evidence="4" id="KW-1185">Reference proteome</keyword>
<dbReference type="EMBL" id="QPIZ01000016">
    <property type="protein sequence ID" value="RCW32011.1"/>
    <property type="molecule type" value="Genomic_DNA"/>
</dbReference>
<dbReference type="RefSeq" id="WP_114437356.1">
    <property type="nucleotide sequence ID" value="NZ_QPIZ01000016.1"/>
</dbReference>
<reference evidence="3 4" key="1">
    <citation type="submission" date="2018-07" db="EMBL/GenBank/DDBJ databases">
        <title>Freshwater and sediment microbial communities from various areas in North America, analyzing microbe dynamics in response to fracking.</title>
        <authorList>
            <person name="Lamendella R."/>
        </authorList>
    </citation>
    <scope>NUCLEOTIDE SEQUENCE [LARGE SCALE GENOMIC DNA]</scope>
    <source>
        <strain evidence="3 4">160A</strain>
    </source>
</reference>
<keyword evidence="3" id="KW-0418">Kinase</keyword>
<evidence type="ECO:0000313" key="3">
    <source>
        <dbReference type="EMBL" id="RCW32011.1"/>
    </source>
</evidence>
<evidence type="ECO:0000313" key="4">
    <source>
        <dbReference type="Proteomes" id="UP000252733"/>
    </source>
</evidence>
<comment type="caution">
    <text evidence="3">The sequence shown here is derived from an EMBL/GenBank/DDBJ whole genome shotgun (WGS) entry which is preliminary data.</text>
</comment>
<keyword evidence="1" id="KW-0723">Serine/threonine-protein kinase</keyword>
<dbReference type="AlphaFoldDB" id="A0A368UYZ1"/>
<dbReference type="PANTHER" id="PTHR35526">
    <property type="entry name" value="ANTI-SIGMA-F FACTOR RSBW-RELATED"/>
    <property type="match status" value="1"/>
</dbReference>
<dbReference type="CDD" id="cd16936">
    <property type="entry name" value="HATPase_RsbW-like"/>
    <property type="match status" value="1"/>
</dbReference>
<organism evidence="3 4">
    <name type="scientific">Marinilabilia salmonicolor</name>
    <dbReference type="NCBI Taxonomy" id="989"/>
    <lineage>
        <taxon>Bacteria</taxon>
        <taxon>Pseudomonadati</taxon>
        <taxon>Bacteroidota</taxon>
        <taxon>Bacteroidia</taxon>
        <taxon>Marinilabiliales</taxon>
        <taxon>Marinilabiliaceae</taxon>
        <taxon>Marinilabilia</taxon>
    </lineage>
</organism>
<dbReference type="Proteomes" id="UP000252733">
    <property type="component" value="Unassembled WGS sequence"/>
</dbReference>
<keyword evidence="3" id="KW-0808">Transferase</keyword>
<proteinExistence type="predicted"/>
<sequence length="128" mass="14518">MVFKSEIKNINLVERLIDDISAKYQLHSDIYGKLLLAVVEGVNNAIVHGNKLESDKDVVLQYEITDKIIQFVITDNGSGFNYKDLPDPTKPENLEKTHGRGIFLMNHLADEVEFNEKGNEVKVIFNLS</sequence>
<evidence type="ECO:0000259" key="2">
    <source>
        <dbReference type="Pfam" id="PF13581"/>
    </source>
</evidence>
<dbReference type="InterPro" id="IPR003594">
    <property type="entry name" value="HATPase_dom"/>
</dbReference>
<dbReference type="Gene3D" id="3.30.565.10">
    <property type="entry name" value="Histidine kinase-like ATPase, C-terminal domain"/>
    <property type="match status" value="1"/>
</dbReference>
<accession>A0A368UYZ1</accession>
<dbReference type="InterPro" id="IPR050267">
    <property type="entry name" value="Anti-sigma-factor_SerPK"/>
</dbReference>
<dbReference type="Pfam" id="PF13581">
    <property type="entry name" value="HATPase_c_2"/>
    <property type="match status" value="1"/>
</dbReference>